<dbReference type="SUPFAM" id="SSF52047">
    <property type="entry name" value="RNI-like"/>
    <property type="match status" value="1"/>
</dbReference>
<organism evidence="1 2">
    <name type="scientific">Marasmius tenuissimus</name>
    <dbReference type="NCBI Taxonomy" id="585030"/>
    <lineage>
        <taxon>Eukaryota</taxon>
        <taxon>Fungi</taxon>
        <taxon>Dikarya</taxon>
        <taxon>Basidiomycota</taxon>
        <taxon>Agaricomycotina</taxon>
        <taxon>Agaricomycetes</taxon>
        <taxon>Agaricomycetidae</taxon>
        <taxon>Agaricales</taxon>
        <taxon>Marasmiineae</taxon>
        <taxon>Marasmiaceae</taxon>
        <taxon>Marasmius</taxon>
    </lineage>
</organism>
<comment type="caution">
    <text evidence="1">The sequence shown here is derived from an EMBL/GenBank/DDBJ whole genome shotgun (WGS) entry which is preliminary data.</text>
</comment>
<name>A0ABR3A3H2_9AGAR</name>
<gene>
    <name evidence="1" type="ORF">AAF712_004240</name>
</gene>
<keyword evidence="2" id="KW-1185">Reference proteome</keyword>
<sequence length="349" mass="39357">MRPTLNSLYGSTHGLTKISLEGHPRLKELRLYRCDVANLGSSRDFEVLSVICRARVTPLLSSAHLLDHLEMQSNLRVLELVNCFLPGLPREWSQKTPLSLTQLRQIDISSSFLGLTSVLPFITFPPTTTVNISSSDFSEVELPVFISFITQCFHANQREVRSVHLADRTHNDSHRIIVQTWPTTDIDDPESHFSISMDLDLLPAEDVFATHIDKILSVIPLAGVRRLGYNFLLPSSLDSFIHFQSLPSLRTIACLDKPQWNTFQRMLDILAPNQGSESVITADQLNFPALSRFVLDDADYLKASPDPEAWPIRFGEVLKARSELGAPLPPVVLKGNVIRMDKPRSLRRW</sequence>
<reference evidence="1 2" key="1">
    <citation type="submission" date="2024-05" db="EMBL/GenBank/DDBJ databases">
        <title>A draft genome resource for the thread blight pathogen Marasmius tenuissimus strain MS-2.</title>
        <authorList>
            <person name="Yulfo-Soto G.E."/>
            <person name="Baruah I.K."/>
            <person name="Amoako-Attah I."/>
            <person name="Bukari Y."/>
            <person name="Meinhardt L.W."/>
            <person name="Bailey B.A."/>
            <person name="Cohen S.P."/>
        </authorList>
    </citation>
    <scope>NUCLEOTIDE SEQUENCE [LARGE SCALE GENOMIC DNA]</scope>
    <source>
        <strain evidence="1 2">MS-2</strain>
    </source>
</reference>
<proteinExistence type="predicted"/>
<dbReference type="Gene3D" id="3.80.10.10">
    <property type="entry name" value="Ribonuclease Inhibitor"/>
    <property type="match status" value="1"/>
</dbReference>
<protein>
    <submittedName>
        <fullName evidence="1">Uncharacterized protein</fullName>
    </submittedName>
</protein>
<evidence type="ECO:0000313" key="2">
    <source>
        <dbReference type="Proteomes" id="UP001437256"/>
    </source>
</evidence>
<dbReference type="InterPro" id="IPR032675">
    <property type="entry name" value="LRR_dom_sf"/>
</dbReference>
<dbReference type="EMBL" id="JBBXMP010000017">
    <property type="protein sequence ID" value="KAL0068526.1"/>
    <property type="molecule type" value="Genomic_DNA"/>
</dbReference>
<dbReference type="Proteomes" id="UP001437256">
    <property type="component" value="Unassembled WGS sequence"/>
</dbReference>
<accession>A0ABR3A3H2</accession>
<evidence type="ECO:0000313" key="1">
    <source>
        <dbReference type="EMBL" id="KAL0068526.1"/>
    </source>
</evidence>